<keyword evidence="4" id="KW-0677">Repeat</keyword>
<dbReference type="Pfam" id="PF00651">
    <property type="entry name" value="BTB"/>
    <property type="match status" value="1"/>
</dbReference>
<keyword evidence="6" id="KW-0862">Zinc</keyword>
<evidence type="ECO:0000256" key="2">
    <source>
        <dbReference type="ARBA" id="ARBA00006991"/>
    </source>
</evidence>
<evidence type="ECO:0000259" key="14">
    <source>
        <dbReference type="PROSITE" id="PS50157"/>
    </source>
</evidence>
<dbReference type="SMART" id="SM00225">
    <property type="entry name" value="BTB"/>
    <property type="match status" value="1"/>
</dbReference>
<keyword evidence="10" id="KW-0539">Nucleus</keyword>
<sequence>MGESVLSLLWEGHTSELATVYTSFLENNFLVDCTISAGGQSLKAHKLVLCACSPYFQRLFLGETGKHTFLILLDATFETLKAVIDFMYRGETQIPQGSLKAFLTLAQSLEIKGLNNHFKNFTNGNVSSNTIENDPGNPSEDNEDIAQVPRVSAISEDNPENSSQLHPHCSDGHKSSFENVQSTEMLPPQQRRRLRNEVMPDQDFDENEESLPPVAFVSIKCEEPSYVRLHDANERVQGAEPARGGHNFLQSSNRRESSIGNMQSSEMLHPQQQHLQLGNEVSSAKHFVKQEESLPPMVFIPVNEESEEPMDDHYLPVDERVEEIESTQSRHNFAQPSSEDIITPDDDEDQPTHQLRGTSQPPDEEPVVIDEARQASLSDSTSANVQADAPQRTSLRRRFGCDMAFLSRSTLINHRHRHTGERPHRCGFCGKAFILKSHLRSHLRTHTGERPFRCDVCGDAFARSDTLRNHKRKHTGERPHRCDDCGMGFQRPSRLAQHKHKHTHKGEMPYRCSQCGLGFSSERGWAYHKEKHAAQ</sequence>
<dbReference type="PANTHER" id="PTHR46105">
    <property type="entry name" value="AGAP004733-PA"/>
    <property type="match status" value="1"/>
</dbReference>
<feature type="region of interest" description="Disordered" evidence="12">
    <location>
        <begin position="324"/>
        <end position="366"/>
    </location>
</feature>
<dbReference type="InterPro" id="IPR036236">
    <property type="entry name" value="Znf_C2H2_sf"/>
</dbReference>
<dbReference type="InterPro" id="IPR000210">
    <property type="entry name" value="BTB/POZ_dom"/>
</dbReference>
<comment type="subcellular location">
    <subcellularLocation>
        <location evidence="1">Nucleus</location>
    </subcellularLocation>
</comment>
<comment type="similarity">
    <text evidence="2">Belongs to the krueppel C2H2-type zinc-finger protein family.</text>
</comment>
<keyword evidence="16" id="KW-1185">Reference proteome</keyword>
<evidence type="ECO:0000256" key="4">
    <source>
        <dbReference type="ARBA" id="ARBA00022737"/>
    </source>
</evidence>
<protein>
    <submittedName>
        <fullName evidence="15">Uncharacterized protein</fullName>
    </submittedName>
</protein>
<dbReference type="FunFam" id="3.30.160.60:FF:000688">
    <property type="entry name" value="zinc finger protein 197 isoform X1"/>
    <property type="match status" value="1"/>
</dbReference>
<evidence type="ECO:0000256" key="7">
    <source>
        <dbReference type="ARBA" id="ARBA00023015"/>
    </source>
</evidence>
<dbReference type="InterPro" id="IPR011333">
    <property type="entry name" value="SKP1/BTB/POZ_sf"/>
</dbReference>
<keyword evidence="8" id="KW-0238">DNA-binding</keyword>
<dbReference type="GO" id="GO:0000981">
    <property type="term" value="F:DNA-binding transcription factor activity, RNA polymerase II-specific"/>
    <property type="evidence" value="ECO:0007669"/>
    <property type="project" value="TreeGrafter"/>
</dbReference>
<dbReference type="GO" id="GO:0030674">
    <property type="term" value="F:protein-macromolecule adaptor activity"/>
    <property type="evidence" value="ECO:0007669"/>
    <property type="project" value="UniProtKB-ARBA"/>
</dbReference>
<dbReference type="GO" id="GO:0000978">
    <property type="term" value="F:RNA polymerase II cis-regulatory region sequence-specific DNA binding"/>
    <property type="evidence" value="ECO:0007669"/>
    <property type="project" value="TreeGrafter"/>
</dbReference>
<comment type="caution">
    <text evidence="15">The sequence shown here is derived from an EMBL/GenBank/DDBJ whole genome shotgun (WGS) entry which is preliminary data.</text>
</comment>
<dbReference type="PROSITE" id="PS00028">
    <property type="entry name" value="ZINC_FINGER_C2H2_1"/>
    <property type="match status" value="4"/>
</dbReference>
<dbReference type="EMBL" id="JAZDUA010000414">
    <property type="protein sequence ID" value="KAK7792903.1"/>
    <property type="molecule type" value="Genomic_DNA"/>
</dbReference>
<keyword evidence="3" id="KW-0479">Metal-binding</keyword>
<dbReference type="Pfam" id="PF00096">
    <property type="entry name" value="zf-C2H2"/>
    <property type="match status" value="2"/>
</dbReference>
<evidence type="ECO:0000256" key="8">
    <source>
        <dbReference type="ARBA" id="ARBA00023125"/>
    </source>
</evidence>
<dbReference type="AlphaFoldDB" id="A0AAN9VKC8"/>
<gene>
    <name evidence="15" type="ORF">R5R35_010171</name>
</gene>
<keyword evidence="9" id="KW-0804">Transcription</keyword>
<feature type="domain" description="C2H2-type" evidence="14">
    <location>
        <begin position="452"/>
        <end position="479"/>
    </location>
</feature>
<evidence type="ECO:0000256" key="1">
    <source>
        <dbReference type="ARBA" id="ARBA00004123"/>
    </source>
</evidence>
<dbReference type="SUPFAM" id="SSF54695">
    <property type="entry name" value="POZ domain"/>
    <property type="match status" value="1"/>
</dbReference>
<organism evidence="15 16">
    <name type="scientific">Gryllus longicercus</name>
    <dbReference type="NCBI Taxonomy" id="2509291"/>
    <lineage>
        <taxon>Eukaryota</taxon>
        <taxon>Metazoa</taxon>
        <taxon>Ecdysozoa</taxon>
        <taxon>Arthropoda</taxon>
        <taxon>Hexapoda</taxon>
        <taxon>Insecta</taxon>
        <taxon>Pterygota</taxon>
        <taxon>Neoptera</taxon>
        <taxon>Polyneoptera</taxon>
        <taxon>Orthoptera</taxon>
        <taxon>Ensifera</taxon>
        <taxon>Gryllidea</taxon>
        <taxon>Grylloidea</taxon>
        <taxon>Gryllidae</taxon>
        <taxon>Gryllinae</taxon>
        <taxon>Gryllus</taxon>
    </lineage>
</organism>
<feature type="compositionally biased region" description="Polar residues" evidence="12">
    <location>
        <begin position="326"/>
        <end position="340"/>
    </location>
</feature>
<feature type="domain" description="C2H2-type" evidence="14">
    <location>
        <begin position="424"/>
        <end position="451"/>
    </location>
</feature>
<evidence type="ECO:0000256" key="5">
    <source>
        <dbReference type="ARBA" id="ARBA00022771"/>
    </source>
</evidence>
<keyword evidence="7" id="KW-0805">Transcription regulation</keyword>
<reference evidence="15 16" key="1">
    <citation type="submission" date="2024-03" db="EMBL/GenBank/DDBJ databases">
        <title>The genome assembly and annotation of the cricket Gryllus longicercus Weissman &amp; Gray.</title>
        <authorList>
            <person name="Szrajer S."/>
            <person name="Gray D."/>
            <person name="Ylla G."/>
        </authorList>
    </citation>
    <scope>NUCLEOTIDE SEQUENCE [LARGE SCALE GENOMIC DNA]</scope>
    <source>
        <strain evidence="15">DAG 2021-001</strain>
        <tissue evidence="15">Whole body minus gut</tissue>
    </source>
</reference>
<dbReference type="GO" id="GO:0005634">
    <property type="term" value="C:nucleus"/>
    <property type="evidence" value="ECO:0007669"/>
    <property type="project" value="UniProtKB-SubCell"/>
</dbReference>
<feature type="domain" description="BTB" evidence="13">
    <location>
        <begin position="31"/>
        <end position="96"/>
    </location>
</feature>
<dbReference type="SUPFAM" id="SSF57667">
    <property type="entry name" value="beta-beta-alpha zinc fingers"/>
    <property type="match status" value="3"/>
</dbReference>
<dbReference type="FunFam" id="3.30.160.60:FF:000185">
    <property type="entry name" value="zinc finger protein 319"/>
    <property type="match status" value="1"/>
</dbReference>
<dbReference type="PROSITE" id="PS50157">
    <property type="entry name" value="ZINC_FINGER_C2H2_2"/>
    <property type="match status" value="5"/>
</dbReference>
<dbReference type="PANTHER" id="PTHR46105:SF28">
    <property type="entry name" value="ZINC FINGER PROTEIN 37-LIKE"/>
    <property type="match status" value="1"/>
</dbReference>
<dbReference type="GO" id="GO:0008270">
    <property type="term" value="F:zinc ion binding"/>
    <property type="evidence" value="ECO:0007669"/>
    <property type="project" value="UniProtKB-KW"/>
</dbReference>
<evidence type="ECO:0000259" key="13">
    <source>
        <dbReference type="PROSITE" id="PS50097"/>
    </source>
</evidence>
<evidence type="ECO:0000256" key="6">
    <source>
        <dbReference type="ARBA" id="ARBA00022833"/>
    </source>
</evidence>
<keyword evidence="5 11" id="KW-0863">Zinc-finger</keyword>
<dbReference type="InterPro" id="IPR013087">
    <property type="entry name" value="Znf_C2H2_type"/>
</dbReference>
<dbReference type="Proteomes" id="UP001378592">
    <property type="component" value="Unassembled WGS sequence"/>
</dbReference>
<evidence type="ECO:0000313" key="15">
    <source>
        <dbReference type="EMBL" id="KAK7792903.1"/>
    </source>
</evidence>
<dbReference type="Gene3D" id="3.30.160.60">
    <property type="entry name" value="Classic Zinc Finger"/>
    <property type="match status" value="5"/>
</dbReference>
<dbReference type="SMART" id="SM00355">
    <property type="entry name" value="ZnF_C2H2"/>
    <property type="match status" value="5"/>
</dbReference>
<evidence type="ECO:0000256" key="11">
    <source>
        <dbReference type="PROSITE-ProRule" id="PRU00042"/>
    </source>
</evidence>
<proteinExistence type="inferred from homology"/>
<evidence type="ECO:0000256" key="12">
    <source>
        <dbReference type="SAM" id="MobiDB-lite"/>
    </source>
</evidence>
<dbReference type="FunFam" id="3.30.160.60:FF:001157">
    <property type="entry name" value="Zinc finger protein 793"/>
    <property type="match status" value="1"/>
</dbReference>
<feature type="domain" description="C2H2-type" evidence="14">
    <location>
        <begin position="480"/>
        <end position="509"/>
    </location>
</feature>
<evidence type="ECO:0000256" key="3">
    <source>
        <dbReference type="ARBA" id="ARBA00022723"/>
    </source>
</evidence>
<feature type="domain" description="C2H2-type" evidence="14">
    <location>
        <begin position="510"/>
        <end position="535"/>
    </location>
</feature>
<dbReference type="PROSITE" id="PS50097">
    <property type="entry name" value="BTB"/>
    <property type="match status" value="1"/>
</dbReference>
<feature type="domain" description="C2H2-type" evidence="14">
    <location>
        <begin position="401"/>
        <end position="423"/>
    </location>
</feature>
<name>A0AAN9VKC8_9ORTH</name>
<dbReference type="CDD" id="cd18315">
    <property type="entry name" value="BTB_POZ_BAB-like"/>
    <property type="match status" value="1"/>
</dbReference>
<evidence type="ECO:0000313" key="16">
    <source>
        <dbReference type="Proteomes" id="UP001378592"/>
    </source>
</evidence>
<feature type="compositionally biased region" description="Polar residues" evidence="12">
    <location>
        <begin position="352"/>
        <end position="361"/>
    </location>
</feature>
<evidence type="ECO:0000256" key="9">
    <source>
        <dbReference type="ARBA" id="ARBA00023163"/>
    </source>
</evidence>
<feature type="region of interest" description="Disordered" evidence="12">
    <location>
        <begin position="156"/>
        <end position="191"/>
    </location>
</feature>
<dbReference type="InterPro" id="IPR050457">
    <property type="entry name" value="ZnFinger_BTB_dom_contain"/>
</dbReference>
<evidence type="ECO:0000256" key="10">
    <source>
        <dbReference type="ARBA" id="ARBA00023242"/>
    </source>
</evidence>
<accession>A0AAN9VKC8</accession>
<dbReference type="Gene3D" id="3.30.710.10">
    <property type="entry name" value="Potassium Channel Kv1.1, Chain A"/>
    <property type="match status" value="1"/>
</dbReference>